<organism evidence="2 3">
    <name type="scientific">Nocardia jiangsuensis</name>
    <dbReference type="NCBI Taxonomy" id="1691563"/>
    <lineage>
        <taxon>Bacteria</taxon>
        <taxon>Bacillati</taxon>
        <taxon>Actinomycetota</taxon>
        <taxon>Actinomycetes</taxon>
        <taxon>Mycobacteriales</taxon>
        <taxon>Nocardiaceae</taxon>
        <taxon>Nocardia</taxon>
    </lineage>
</organism>
<sequence length="195" mass="20458">MALVRQDSEGLFVIVGGWIARPPTPETTHPHALGLPRSDTELAVGDQPHASHSGGPTARVGGELWFIDREAPPHTPTNRPPVTPSSPTPALAHNALPVPTTAALDAIYVIANAITGDQFAIYAPGSHDERGMYTVAHVTGGTGGHATPRIHLVHPDDIAAYASGAADRIRRGSHGHGASVLLDRTTGLLHQHLTR</sequence>
<comment type="caution">
    <text evidence="2">The sequence shown here is derived from an EMBL/GenBank/DDBJ whole genome shotgun (WGS) entry which is preliminary data.</text>
</comment>
<name>A0ABV8E228_9NOCA</name>
<proteinExistence type="predicted"/>
<evidence type="ECO:0000313" key="2">
    <source>
        <dbReference type="EMBL" id="MFC3966496.1"/>
    </source>
</evidence>
<reference evidence="3" key="1">
    <citation type="journal article" date="2019" name="Int. J. Syst. Evol. Microbiol.">
        <title>The Global Catalogue of Microorganisms (GCM) 10K type strain sequencing project: providing services to taxonomists for standard genome sequencing and annotation.</title>
        <authorList>
            <consortium name="The Broad Institute Genomics Platform"/>
            <consortium name="The Broad Institute Genome Sequencing Center for Infectious Disease"/>
            <person name="Wu L."/>
            <person name="Ma J."/>
        </authorList>
    </citation>
    <scope>NUCLEOTIDE SEQUENCE [LARGE SCALE GENOMIC DNA]</scope>
    <source>
        <strain evidence="3">CGMCC 4.7330</strain>
    </source>
</reference>
<accession>A0ABV8E228</accession>
<evidence type="ECO:0000313" key="3">
    <source>
        <dbReference type="Proteomes" id="UP001595696"/>
    </source>
</evidence>
<evidence type="ECO:0000256" key="1">
    <source>
        <dbReference type="SAM" id="MobiDB-lite"/>
    </source>
</evidence>
<dbReference type="RefSeq" id="WP_378617328.1">
    <property type="nucleotide sequence ID" value="NZ_JBHSAX010000034.1"/>
</dbReference>
<gene>
    <name evidence="2" type="ORF">ACFO0B_31315</name>
</gene>
<feature type="compositionally biased region" description="Pro residues" evidence="1">
    <location>
        <begin position="73"/>
        <end position="87"/>
    </location>
</feature>
<dbReference type="EMBL" id="JBHSAX010000034">
    <property type="protein sequence ID" value="MFC3966496.1"/>
    <property type="molecule type" value="Genomic_DNA"/>
</dbReference>
<keyword evidence="3" id="KW-1185">Reference proteome</keyword>
<feature type="region of interest" description="Disordered" evidence="1">
    <location>
        <begin position="69"/>
        <end position="93"/>
    </location>
</feature>
<dbReference type="Proteomes" id="UP001595696">
    <property type="component" value="Unassembled WGS sequence"/>
</dbReference>
<protein>
    <submittedName>
        <fullName evidence="2">Uncharacterized protein</fullName>
    </submittedName>
</protein>